<dbReference type="SUPFAM" id="SSF56672">
    <property type="entry name" value="DNA/RNA polymerases"/>
    <property type="match status" value="1"/>
</dbReference>
<dbReference type="Gene3D" id="1.10.150.20">
    <property type="entry name" value="5' to 3' exonuclease, C-terminal subdomain"/>
    <property type="match status" value="1"/>
</dbReference>
<comment type="catalytic activity">
    <reaction evidence="4">
        <text>DNA(n) + a 2'-deoxyribonucleoside 5'-triphosphate = DNA(n+1) + diphosphate</text>
        <dbReference type="Rhea" id="RHEA:22508"/>
        <dbReference type="Rhea" id="RHEA-COMP:17339"/>
        <dbReference type="Rhea" id="RHEA-COMP:17340"/>
        <dbReference type="ChEBI" id="CHEBI:33019"/>
        <dbReference type="ChEBI" id="CHEBI:61560"/>
        <dbReference type="ChEBI" id="CHEBI:173112"/>
        <dbReference type="EC" id="2.7.7.7"/>
    </reaction>
</comment>
<keyword evidence="4 6" id="KW-0548">Nucleotidyltransferase</keyword>
<keyword evidence="2 4" id="KW-0515">Mutator protein</keyword>
<dbReference type="eggNOG" id="COG0389">
    <property type="taxonomic scope" value="Bacteria"/>
</dbReference>
<dbReference type="GO" id="GO:0005829">
    <property type="term" value="C:cytosol"/>
    <property type="evidence" value="ECO:0007669"/>
    <property type="project" value="TreeGrafter"/>
</dbReference>
<evidence type="ECO:0000256" key="4">
    <source>
        <dbReference type="HAMAP-Rule" id="MF_01113"/>
    </source>
</evidence>
<comment type="subunit">
    <text evidence="4">Monomer.</text>
</comment>
<feature type="site" description="Substrate discrimination" evidence="4">
    <location>
        <position position="16"/>
    </location>
</feature>
<proteinExistence type="inferred from homology"/>
<dbReference type="InterPro" id="IPR024728">
    <property type="entry name" value="PolY_HhH_motif"/>
</dbReference>
<keyword evidence="3 4" id="KW-0239">DNA-directed DNA polymerase</keyword>
<keyword evidence="4" id="KW-0963">Cytoplasm</keyword>
<dbReference type="InterPro" id="IPR022880">
    <property type="entry name" value="DNApol_IV"/>
</dbReference>
<dbReference type="Pfam" id="PF11799">
    <property type="entry name" value="IMS_C"/>
    <property type="match status" value="1"/>
</dbReference>
<dbReference type="AlphaFoldDB" id="E3EJU3"/>
<comment type="cofactor">
    <cofactor evidence="4">
        <name>Mg(2+)</name>
        <dbReference type="ChEBI" id="CHEBI:18420"/>
    </cofactor>
    <text evidence="4">Binds 2 magnesium ions per subunit.</text>
</comment>
<keyword evidence="4" id="KW-0460">Magnesium</keyword>
<dbReference type="Pfam" id="PF00817">
    <property type="entry name" value="IMS"/>
    <property type="match status" value="1"/>
</dbReference>
<dbReference type="PANTHER" id="PTHR11076:SF35">
    <property type="entry name" value="DNA REPAIR PROTEIN HOMOLOG YOBH"/>
    <property type="match status" value="1"/>
</dbReference>
<dbReference type="InterPro" id="IPR001126">
    <property type="entry name" value="UmuC"/>
</dbReference>
<geneLocation type="plasmid" evidence="6 7">
    <name>pSC2</name>
</geneLocation>
<feature type="binding site" evidence="4">
    <location>
        <position position="11"/>
    </location>
    <ligand>
        <name>Mg(2+)</name>
        <dbReference type="ChEBI" id="CHEBI:18420"/>
    </ligand>
</feature>
<dbReference type="KEGG" id="ppm:PPSC2_26675"/>
<dbReference type="InterPro" id="IPR043502">
    <property type="entry name" value="DNA/RNA_pol_sf"/>
</dbReference>
<dbReference type="HOGENOM" id="CLU_012348_5_0_9"/>
<dbReference type="OrthoDB" id="9808813at2"/>
<keyword evidence="4" id="KW-0479">Metal-binding</keyword>
<dbReference type="GO" id="GO:0000287">
    <property type="term" value="F:magnesium ion binding"/>
    <property type="evidence" value="ECO:0007669"/>
    <property type="project" value="UniProtKB-UniRule"/>
</dbReference>
<evidence type="ECO:0000259" key="5">
    <source>
        <dbReference type="PROSITE" id="PS50173"/>
    </source>
</evidence>
<feature type="domain" description="UmuC" evidence="5">
    <location>
        <begin position="7"/>
        <end position="193"/>
    </location>
</feature>
<protein>
    <recommendedName>
        <fullName evidence="4">DNA polymerase IV</fullName>
        <shortName evidence="4">Pol IV</shortName>
        <ecNumber evidence="4">2.7.7.7</ecNumber>
    </recommendedName>
</protein>
<dbReference type="PATRIC" id="fig|886882.15.peg.5634"/>
<dbReference type="GO" id="GO:0003684">
    <property type="term" value="F:damaged DNA binding"/>
    <property type="evidence" value="ECO:0007669"/>
    <property type="project" value="InterPro"/>
</dbReference>
<keyword evidence="4" id="KW-0227">DNA damage</keyword>
<name>E3EJU3_PAEPS</name>
<comment type="similarity">
    <text evidence="1 4">Belongs to the DNA polymerase type-Y family.</text>
</comment>
<dbReference type="InterPro" id="IPR017961">
    <property type="entry name" value="DNA_pol_Y-fam_little_finger"/>
</dbReference>
<sequence>MSMKKVIYLIDMQSFYASVEKSAHPELEDKPLVVAGDPERRSGIILAACPLAKKYGVSTAEPIWQALQKCPNLMIVRPHMERYIEVSLHITNILKSYSDLVESYSIDELFVDVTGSLHFFNHDPIAMARHIQNQIKIETGVYSRVGIGENKVLAKLCCDLIAKKNKEGIFILRKDELEQHIWDMPVRDMWGIGSRMQKHLNRMGIYTIGGIAKTSVNRFRKKWGVNGEVIWRVANGIDNSPVSPYTHDKQKMVGNGMTLPRDYSDASEIDVVLLDLCSQVCRRLRAKNVMASVVSVGASGADFDYPTGFSRQVKLSDPTDTTMTVYEAVKKLFHTHWDKQPVRRLHVSLSDLSDADVYQLSFFNNNEKQRAVDKVMDQIKDRYGEVAILRASSFMEAGQAIDRAAKIGGHYK</sequence>
<organism evidence="6 7">
    <name type="scientific">Paenibacillus polymyxa (strain SC2)</name>
    <name type="common">Bacillus polymyxa</name>
    <dbReference type="NCBI Taxonomy" id="886882"/>
    <lineage>
        <taxon>Bacteria</taxon>
        <taxon>Bacillati</taxon>
        <taxon>Bacillota</taxon>
        <taxon>Bacilli</taxon>
        <taxon>Bacillales</taxon>
        <taxon>Paenibacillaceae</taxon>
        <taxon>Paenibacillus</taxon>
    </lineage>
</organism>
<dbReference type="InterPro" id="IPR050116">
    <property type="entry name" value="DNA_polymerase-Y"/>
</dbReference>
<dbReference type="PANTHER" id="PTHR11076">
    <property type="entry name" value="DNA REPAIR POLYMERASE UMUC / TRANSFERASE FAMILY MEMBER"/>
    <property type="match status" value="1"/>
</dbReference>
<dbReference type="EC" id="2.7.7.7" evidence="4"/>
<dbReference type="GO" id="GO:0003887">
    <property type="term" value="F:DNA-directed DNA polymerase activity"/>
    <property type="evidence" value="ECO:0007669"/>
    <property type="project" value="UniProtKB-UniRule"/>
</dbReference>
<feature type="active site" evidence="4">
    <location>
        <position position="108"/>
    </location>
</feature>
<reference evidence="6 7" key="1">
    <citation type="journal article" date="2011" name="J. Bacteriol.">
        <title>Complete genome sequence of Paenibacillus polymyxa SC2, a strain of plant growth-promoting Rhizobacterium with broad-spectrum antimicrobial activity.</title>
        <authorList>
            <person name="Ma M."/>
            <person name="Wang C."/>
            <person name="Ding Y."/>
            <person name="Li L."/>
            <person name="Shen D."/>
            <person name="Jiang X."/>
            <person name="Guan D."/>
            <person name="Cao F."/>
            <person name="Chen H."/>
            <person name="Feng R."/>
            <person name="Wang X."/>
            <person name="Ge Y."/>
            <person name="Yao L."/>
            <person name="Bing X."/>
            <person name="Yang X."/>
            <person name="Li J."/>
            <person name="Du B."/>
        </authorList>
    </citation>
    <scope>NUCLEOTIDE SEQUENCE [LARGE SCALE GENOMIC DNA]</scope>
    <source>
        <strain evidence="6 7">SC2</strain>
        <plasmid evidence="7">pSC2</plasmid>
    </source>
</reference>
<evidence type="ECO:0000256" key="3">
    <source>
        <dbReference type="ARBA" id="ARBA00022932"/>
    </source>
</evidence>
<evidence type="ECO:0000313" key="7">
    <source>
        <dbReference type="Proteomes" id="UP000006868"/>
    </source>
</evidence>
<evidence type="ECO:0000313" key="6">
    <source>
        <dbReference type="EMBL" id="ADO59691.1"/>
    </source>
</evidence>
<comment type="subcellular location">
    <subcellularLocation>
        <location evidence="4">Cytoplasm</location>
    </subcellularLocation>
</comment>
<dbReference type="NCBIfam" id="NF002848">
    <property type="entry name" value="PRK03103.1"/>
    <property type="match status" value="1"/>
</dbReference>
<dbReference type="GO" id="GO:0006261">
    <property type="term" value="P:DNA-templated DNA replication"/>
    <property type="evidence" value="ECO:0007669"/>
    <property type="project" value="UniProtKB-UniRule"/>
</dbReference>
<keyword evidence="4" id="KW-0235">DNA replication</keyword>
<keyword evidence="4 6" id="KW-0808">Transferase</keyword>
<dbReference type="InterPro" id="IPR043128">
    <property type="entry name" value="Rev_trsase/Diguanyl_cyclase"/>
</dbReference>
<dbReference type="PROSITE" id="PS50173">
    <property type="entry name" value="UMUC"/>
    <property type="match status" value="1"/>
</dbReference>
<dbReference type="Proteomes" id="UP000006868">
    <property type="component" value="Plasmid pSC2"/>
</dbReference>
<dbReference type="GO" id="GO:0042276">
    <property type="term" value="P:error-prone translesion synthesis"/>
    <property type="evidence" value="ECO:0007669"/>
    <property type="project" value="TreeGrafter"/>
</dbReference>
<dbReference type="RefSeq" id="WP_013386105.1">
    <property type="nucleotide sequence ID" value="NC_014628.2"/>
</dbReference>
<dbReference type="GO" id="GO:0009432">
    <property type="term" value="P:SOS response"/>
    <property type="evidence" value="ECO:0007669"/>
    <property type="project" value="TreeGrafter"/>
</dbReference>
<keyword evidence="4" id="KW-0238">DNA-binding</keyword>
<dbReference type="InterPro" id="IPR036775">
    <property type="entry name" value="DNA_pol_Y-fam_lit_finger_sf"/>
</dbReference>
<dbReference type="CDD" id="cd01700">
    <property type="entry name" value="PolY_Pol_V_umuC"/>
    <property type="match status" value="1"/>
</dbReference>
<dbReference type="Pfam" id="PF11798">
    <property type="entry name" value="IMS_HHH"/>
    <property type="match status" value="1"/>
</dbReference>
<dbReference type="Gene3D" id="3.30.1490.100">
    <property type="entry name" value="DNA polymerase, Y-family, little finger domain"/>
    <property type="match status" value="1"/>
</dbReference>
<comment type="function">
    <text evidence="4">Poorly processive, error-prone DNA polymerase involved in untargeted mutagenesis. Copies undamaged DNA at stalled replication forks, which arise in vivo from mismatched or misaligned primer ends. These misaligned primers can be extended by PolIV. Exhibits no 3'-5' exonuclease (proofreading) activity. May be involved in translesional synthesis, in conjunction with the beta clamp from PolIII.</text>
</comment>
<dbReference type="GO" id="GO:0006281">
    <property type="term" value="P:DNA repair"/>
    <property type="evidence" value="ECO:0007669"/>
    <property type="project" value="UniProtKB-UniRule"/>
</dbReference>
<dbReference type="HAMAP" id="MF_01113">
    <property type="entry name" value="DNApol_IV"/>
    <property type="match status" value="1"/>
</dbReference>
<dbReference type="Gene3D" id="3.40.1170.60">
    <property type="match status" value="1"/>
</dbReference>
<dbReference type="Gene3D" id="3.30.70.270">
    <property type="match status" value="1"/>
</dbReference>
<evidence type="ECO:0000256" key="2">
    <source>
        <dbReference type="ARBA" id="ARBA00022457"/>
    </source>
</evidence>
<gene>
    <name evidence="4" type="primary">dinB</name>
    <name evidence="6" type="synonym">yqjW</name>
    <name evidence="6" type="ORF">PPSC2_26675</name>
</gene>
<feature type="binding site" evidence="4">
    <location>
        <position position="107"/>
    </location>
    <ligand>
        <name>Mg(2+)</name>
        <dbReference type="ChEBI" id="CHEBI:18420"/>
    </ligand>
</feature>
<dbReference type="EMBL" id="CP002214">
    <property type="protein sequence ID" value="ADO59691.1"/>
    <property type="molecule type" value="Genomic_DNA"/>
</dbReference>
<keyword evidence="4" id="KW-0234">DNA repair</keyword>
<evidence type="ECO:0000256" key="1">
    <source>
        <dbReference type="ARBA" id="ARBA00010945"/>
    </source>
</evidence>
<keyword evidence="6" id="KW-0614">Plasmid</keyword>
<dbReference type="SUPFAM" id="SSF100879">
    <property type="entry name" value="Lesion bypass DNA polymerase (Y-family), little finger domain"/>
    <property type="match status" value="1"/>
</dbReference>
<accession>E3EJU3</accession>